<sequence>METRDWYAQLKRPAWAPPAWLFGPVWSVLYLIIAGSFGFVFWLAFTGEISAWLALPFVLNLIFNAAFTPLQFGLRSNLLAAVDITLVLGTLIWALASIYPIAPWVLYANIPYLIWVGFATVLQYTITARNR</sequence>
<keyword evidence="8" id="KW-1185">Reference proteome</keyword>
<feature type="transmembrane region" description="Helical" evidence="6">
    <location>
        <begin position="21"/>
        <end position="43"/>
    </location>
</feature>
<dbReference type="InterPro" id="IPR038330">
    <property type="entry name" value="TspO/MBR-related_sf"/>
</dbReference>
<dbReference type="GO" id="GO:0033013">
    <property type="term" value="P:tetrapyrrole metabolic process"/>
    <property type="evidence" value="ECO:0007669"/>
    <property type="project" value="UniProtKB-ARBA"/>
</dbReference>
<feature type="transmembrane region" description="Helical" evidence="6">
    <location>
        <begin position="105"/>
        <end position="126"/>
    </location>
</feature>
<evidence type="ECO:0000256" key="4">
    <source>
        <dbReference type="ARBA" id="ARBA00022989"/>
    </source>
</evidence>
<keyword evidence="3 6" id="KW-0812">Transmembrane</keyword>
<dbReference type="STRING" id="144026.SAMN04488568_11116"/>
<evidence type="ECO:0000256" key="5">
    <source>
        <dbReference type="ARBA" id="ARBA00023136"/>
    </source>
</evidence>
<dbReference type="Proteomes" id="UP000199759">
    <property type="component" value="Unassembled WGS sequence"/>
</dbReference>
<dbReference type="PANTHER" id="PTHR10057">
    <property type="entry name" value="PERIPHERAL-TYPE BENZODIAZEPINE RECEPTOR"/>
    <property type="match status" value="1"/>
</dbReference>
<comment type="similarity">
    <text evidence="2">Belongs to the TspO/BZRP family.</text>
</comment>
<proteinExistence type="inferred from homology"/>
<dbReference type="InterPro" id="IPR004307">
    <property type="entry name" value="TspO_MBR"/>
</dbReference>
<dbReference type="EMBL" id="FNHG01000011">
    <property type="protein sequence ID" value="SDM42091.1"/>
    <property type="molecule type" value="Genomic_DNA"/>
</dbReference>
<dbReference type="OrthoDB" id="9795496at2"/>
<dbReference type="PANTHER" id="PTHR10057:SF0">
    <property type="entry name" value="TRANSLOCATOR PROTEIN"/>
    <property type="match status" value="1"/>
</dbReference>
<evidence type="ECO:0000256" key="2">
    <source>
        <dbReference type="ARBA" id="ARBA00007524"/>
    </source>
</evidence>
<evidence type="ECO:0000256" key="3">
    <source>
        <dbReference type="ARBA" id="ARBA00022692"/>
    </source>
</evidence>
<organism evidence="7 8">
    <name type="scientific">Maricaulis salignorans</name>
    <dbReference type="NCBI Taxonomy" id="144026"/>
    <lineage>
        <taxon>Bacteria</taxon>
        <taxon>Pseudomonadati</taxon>
        <taxon>Pseudomonadota</taxon>
        <taxon>Alphaproteobacteria</taxon>
        <taxon>Maricaulales</taxon>
        <taxon>Maricaulaceae</taxon>
        <taxon>Maricaulis</taxon>
    </lineage>
</organism>
<dbReference type="Gene3D" id="1.20.1260.100">
    <property type="entry name" value="TspO/MBR protein"/>
    <property type="match status" value="1"/>
</dbReference>
<dbReference type="GO" id="GO:0016020">
    <property type="term" value="C:membrane"/>
    <property type="evidence" value="ECO:0007669"/>
    <property type="project" value="UniProtKB-SubCell"/>
</dbReference>
<accession>A0A1G9T334</accession>
<evidence type="ECO:0000313" key="8">
    <source>
        <dbReference type="Proteomes" id="UP000199759"/>
    </source>
</evidence>
<reference evidence="7 8" key="1">
    <citation type="submission" date="2016-10" db="EMBL/GenBank/DDBJ databases">
        <authorList>
            <person name="de Groot N.N."/>
        </authorList>
    </citation>
    <scope>NUCLEOTIDE SEQUENCE [LARGE SCALE GENOMIC DNA]</scope>
    <source>
        <strain evidence="7 8">DSM 16077</strain>
    </source>
</reference>
<name>A0A1G9T334_9PROT</name>
<dbReference type="AlphaFoldDB" id="A0A1G9T334"/>
<keyword evidence="4 6" id="KW-1133">Transmembrane helix</keyword>
<feature type="transmembrane region" description="Helical" evidence="6">
    <location>
        <begin position="79"/>
        <end position="99"/>
    </location>
</feature>
<comment type="subcellular location">
    <subcellularLocation>
        <location evidence="1">Membrane</location>
        <topology evidence="1">Multi-pass membrane protein</topology>
    </subcellularLocation>
</comment>
<dbReference type="RefSeq" id="WP_091770114.1">
    <property type="nucleotide sequence ID" value="NZ_FNHG01000011.1"/>
</dbReference>
<gene>
    <name evidence="7" type="ORF">SAMN04488568_11116</name>
</gene>
<dbReference type="FunFam" id="1.20.1260.100:FF:000001">
    <property type="entry name" value="translocator protein 2"/>
    <property type="match status" value="1"/>
</dbReference>
<dbReference type="PIRSF" id="PIRSF005859">
    <property type="entry name" value="PBR"/>
    <property type="match status" value="1"/>
</dbReference>
<evidence type="ECO:0000313" key="7">
    <source>
        <dbReference type="EMBL" id="SDM42091.1"/>
    </source>
</evidence>
<dbReference type="CDD" id="cd15904">
    <property type="entry name" value="TSPO_MBR"/>
    <property type="match status" value="1"/>
</dbReference>
<protein>
    <submittedName>
        <fullName evidence="7">TspO and MBR related proteins</fullName>
    </submittedName>
</protein>
<evidence type="ECO:0000256" key="6">
    <source>
        <dbReference type="SAM" id="Phobius"/>
    </source>
</evidence>
<feature type="transmembrane region" description="Helical" evidence="6">
    <location>
        <begin position="49"/>
        <end position="67"/>
    </location>
</feature>
<evidence type="ECO:0000256" key="1">
    <source>
        <dbReference type="ARBA" id="ARBA00004141"/>
    </source>
</evidence>
<keyword evidence="5 6" id="KW-0472">Membrane</keyword>
<dbReference type="Pfam" id="PF03073">
    <property type="entry name" value="TspO_MBR"/>
    <property type="match status" value="1"/>
</dbReference>